<dbReference type="EMBL" id="MRCG01000022">
    <property type="protein sequence ID" value="OKH44543.1"/>
    <property type="molecule type" value="Genomic_DNA"/>
</dbReference>
<protein>
    <submittedName>
        <fullName evidence="1">Uncharacterized protein</fullName>
    </submittedName>
</protein>
<accession>A0A1U7IZI6</accession>
<reference evidence="1 2" key="1">
    <citation type="submission" date="2016-11" db="EMBL/GenBank/DDBJ databases">
        <title>Draft Genome Sequences of Nine Cyanobacterial Strains from Diverse Habitats.</title>
        <authorList>
            <person name="Zhu T."/>
            <person name="Hou S."/>
            <person name="Lu X."/>
            <person name="Hess W.R."/>
        </authorList>
    </citation>
    <scope>NUCLEOTIDE SEQUENCE [LARGE SCALE GENOMIC DNA]</scope>
    <source>
        <strain evidence="1 2">NIES-30</strain>
    </source>
</reference>
<sequence length="149" mass="16967">MPRELYIENSQHSVVSVISSGLVRAAQYYNNSLAKIRRNTMASLFIKSLTCNETEDTFGSDECLLEVFTNAGRKTYRENMNNGEVFEINDELPFTVRAKVKLWDLDLGRWPDYNDHLGTVVIRDTPVENSSASFTLDGADYVLTYDVRP</sequence>
<keyword evidence="2" id="KW-1185">Reference proteome</keyword>
<dbReference type="AlphaFoldDB" id="A0A1U7IZI6"/>
<evidence type="ECO:0000313" key="2">
    <source>
        <dbReference type="Proteomes" id="UP000185557"/>
    </source>
</evidence>
<comment type="caution">
    <text evidence="1">The sequence shown here is derived from an EMBL/GenBank/DDBJ whole genome shotgun (WGS) entry which is preliminary data.</text>
</comment>
<dbReference type="STRING" id="549789.NIES30_22255"/>
<dbReference type="Proteomes" id="UP000185557">
    <property type="component" value="Unassembled WGS sequence"/>
</dbReference>
<evidence type="ECO:0000313" key="1">
    <source>
        <dbReference type="EMBL" id="OKH44543.1"/>
    </source>
</evidence>
<organism evidence="1 2">
    <name type="scientific">Phormidium tenue NIES-30</name>
    <dbReference type="NCBI Taxonomy" id="549789"/>
    <lineage>
        <taxon>Bacteria</taxon>
        <taxon>Bacillati</taxon>
        <taxon>Cyanobacteriota</taxon>
        <taxon>Cyanophyceae</taxon>
        <taxon>Oscillatoriophycideae</taxon>
        <taxon>Oscillatoriales</taxon>
        <taxon>Oscillatoriaceae</taxon>
        <taxon>Phormidium</taxon>
    </lineage>
</organism>
<proteinExistence type="predicted"/>
<name>A0A1U7IZI6_9CYAN</name>
<gene>
    <name evidence="1" type="ORF">NIES30_22255</name>
</gene>